<dbReference type="AlphaFoldDB" id="A0A3E0LA11"/>
<evidence type="ECO:0000313" key="3">
    <source>
        <dbReference type="Proteomes" id="UP000256873"/>
    </source>
</evidence>
<protein>
    <submittedName>
        <fullName evidence="2">ACP S-malonyltransferase</fullName>
    </submittedName>
</protein>
<name>A0A3E0LA11_9CHRO</name>
<organism evidence="2 3">
    <name type="scientific">Microcystis flos-aquae TF09</name>
    <dbReference type="NCBI Taxonomy" id="2060473"/>
    <lineage>
        <taxon>Bacteria</taxon>
        <taxon>Bacillati</taxon>
        <taxon>Cyanobacteriota</taxon>
        <taxon>Cyanophyceae</taxon>
        <taxon>Oscillatoriophycideae</taxon>
        <taxon>Chroococcales</taxon>
        <taxon>Microcystaceae</taxon>
        <taxon>Microcystis</taxon>
    </lineage>
</organism>
<proteinExistence type="predicted"/>
<evidence type="ECO:0000313" key="2">
    <source>
        <dbReference type="EMBL" id="REJ44351.1"/>
    </source>
</evidence>
<comment type="caution">
    <text evidence="2">The sequence shown here is derived from an EMBL/GenBank/DDBJ whole genome shotgun (WGS) entry which is preliminary data.</text>
</comment>
<keyword evidence="1" id="KW-1133">Transmembrane helix</keyword>
<dbReference type="EMBL" id="QQWC01000001">
    <property type="protein sequence ID" value="REJ44351.1"/>
    <property type="molecule type" value="Genomic_DNA"/>
</dbReference>
<evidence type="ECO:0000256" key="1">
    <source>
        <dbReference type="SAM" id="Phobius"/>
    </source>
</evidence>
<accession>A0A3E0LA11</accession>
<reference evidence="2 3" key="1">
    <citation type="submission" date="2017-10" db="EMBL/GenBank/DDBJ databases">
        <title>A large-scale comparative metagenomic study reveals the eutrophication-driven functional interactions in six Microcystis-epibionts communities.</title>
        <authorList>
            <person name="Li Q."/>
            <person name="Lin F."/>
        </authorList>
    </citation>
    <scope>NUCLEOTIDE SEQUENCE [LARGE SCALE GENOMIC DNA]</scope>
    <source>
        <strain evidence="2">TF09</strain>
    </source>
</reference>
<gene>
    <name evidence="2" type="ORF">DWQ54_02130</name>
</gene>
<sequence>MIVLADYNLNRQAILISGSLVVSGLLDLALIRLRTFEDVGLPADSNDRVVWRFAQTNGMLLLTANRNAKGEDSLEQVMREENQPTSFPIITIGDPDRVNESDYRERCVERLVEIVIDIQDYMGAGRLFIP</sequence>
<keyword evidence="1" id="KW-0812">Transmembrane</keyword>
<keyword evidence="1" id="KW-0472">Membrane</keyword>
<dbReference type="Proteomes" id="UP000256873">
    <property type="component" value="Unassembled WGS sequence"/>
</dbReference>
<keyword evidence="2" id="KW-0808">Transferase</keyword>
<feature type="transmembrane region" description="Helical" evidence="1">
    <location>
        <begin position="12"/>
        <end position="31"/>
    </location>
</feature>
<dbReference type="GO" id="GO:0016740">
    <property type="term" value="F:transferase activity"/>
    <property type="evidence" value="ECO:0007669"/>
    <property type="project" value="UniProtKB-KW"/>
</dbReference>